<reference evidence="2 3" key="1">
    <citation type="submission" date="2023-05" db="EMBL/GenBank/DDBJ databases">
        <title>B98-5 Cell Line De Novo Hybrid Assembly: An Optical Mapping Approach.</title>
        <authorList>
            <person name="Kananen K."/>
            <person name="Auerbach J.A."/>
            <person name="Kautto E."/>
            <person name="Blachly J.S."/>
        </authorList>
    </citation>
    <scope>NUCLEOTIDE SEQUENCE [LARGE SCALE GENOMIC DNA]</scope>
    <source>
        <strain evidence="2">B95-8</strain>
        <tissue evidence="2">Cell line</tissue>
    </source>
</reference>
<evidence type="ECO:0000313" key="2">
    <source>
        <dbReference type="EMBL" id="KAK2101108.1"/>
    </source>
</evidence>
<organism evidence="2 3">
    <name type="scientific">Saguinus oedipus</name>
    <name type="common">Cotton-top tamarin</name>
    <name type="synonym">Oedipomidas oedipus</name>
    <dbReference type="NCBI Taxonomy" id="9490"/>
    <lineage>
        <taxon>Eukaryota</taxon>
        <taxon>Metazoa</taxon>
        <taxon>Chordata</taxon>
        <taxon>Craniata</taxon>
        <taxon>Vertebrata</taxon>
        <taxon>Euteleostomi</taxon>
        <taxon>Mammalia</taxon>
        <taxon>Eutheria</taxon>
        <taxon>Euarchontoglires</taxon>
        <taxon>Primates</taxon>
        <taxon>Haplorrhini</taxon>
        <taxon>Platyrrhini</taxon>
        <taxon>Cebidae</taxon>
        <taxon>Callitrichinae</taxon>
        <taxon>Saguinus</taxon>
    </lineage>
</organism>
<comment type="caution">
    <text evidence="2">The sequence shown here is derived from an EMBL/GenBank/DDBJ whole genome shotgun (WGS) entry which is preliminary data.</text>
</comment>
<keyword evidence="3" id="KW-1185">Reference proteome</keyword>
<name>A0ABQ9UX91_SAGOE</name>
<dbReference type="Proteomes" id="UP001266305">
    <property type="component" value="Unassembled WGS sequence"/>
</dbReference>
<feature type="region of interest" description="Disordered" evidence="1">
    <location>
        <begin position="1"/>
        <end position="49"/>
    </location>
</feature>
<feature type="compositionally biased region" description="Basic and acidic residues" evidence="1">
    <location>
        <begin position="96"/>
        <end position="105"/>
    </location>
</feature>
<protein>
    <submittedName>
        <fullName evidence="2">Uncharacterized protein</fullName>
    </submittedName>
</protein>
<accession>A0ABQ9UX91</accession>
<feature type="region of interest" description="Disordered" evidence="1">
    <location>
        <begin position="77"/>
        <end position="164"/>
    </location>
</feature>
<feature type="compositionally biased region" description="Pro residues" evidence="1">
    <location>
        <begin position="142"/>
        <end position="154"/>
    </location>
</feature>
<gene>
    <name evidence="2" type="ORF">P7K49_022456</name>
</gene>
<feature type="compositionally biased region" description="Basic and acidic residues" evidence="1">
    <location>
        <begin position="36"/>
        <end position="45"/>
    </location>
</feature>
<feature type="compositionally biased region" description="Gly residues" evidence="1">
    <location>
        <begin position="82"/>
        <end position="91"/>
    </location>
</feature>
<feature type="compositionally biased region" description="Low complexity" evidence="1">
    <location>
        <begin position="155"/>
        <end position="164"/>
    </location>
</feature>
<evidence type="ECO:0000313" key="3">
    <source>
        <dbReference type="Proteomes" id="UP001266305"/>
    </source>
</evidence>
<evidence type="ECO:0000256" key="1">
    <source>
        <dbReference type="SAM" id="MobiDB-lite"/>
    </source>
</evidence>
<proteinExistence type="predicted"/>
<dbReference type="EMBL" id="JASSZA010000010">
    <property type="protein sequence ID" value="KAK2101108.1"/>
    <property type="molecule type" value="Genomic_DNA"/>
</dbReference>
<sequence>MRPSAGLQLRSSGAPPPGGWRWAVPDAEAGPGSPRLEGDGKERGQMEQSALLTWGRRGQDGWSHWVRCPAWPLRASIRVGGKRGPGSGRAGLSGREAGKEGRPEEGPEAGGLTLPARERPRPAAPPLAAHRTRPLERRAVRPAPPPCREPPAPRWAPAVRAAQR</sequence>